<name>A0A0C3ICA1_9VIBR</name>
<dbReference type="Gene3D" id="3.15.10.40">
    <property type="entry name" value="Uncharacterised protein PF07273, DUF1439"/>
    <property type="match status" value="1"/>
</dbReference>
<dbReference type="Proteomes" id="UP000031977">
    <property type="component" value="Unassembled WGS sequence"/>
</dbReference>
<accession>A0A0C3ICA1</accession>
<dbReference type="InterPro" id="IPR010835">
    <property type="entry name" value="DUF1439"/>
</dbReference>
<sequence>MFRTFFVSVVVLIVNGCASLNSCVGYCISEQDMDQYLESKAVIKQSVGVENVMSAQVSVDDLDVKIGRADAERLSIFAHTKAKVQMLMAPSMTFGLSIEFSAIPKYSPKTGEIFLQFVRLEQFEDENHLLPPEVFNLLQPAASMIGYALSNQPVYQLDSKTVQAILQESTNPSLVIKNNHLVIEVSN</sequence>
<organism evidence="1 2">
    <name type="scientific">Vibrio mytili</name>
    <dbReference type="NCBI Taxonomy" id="50718"/>
    <lineage>
        <taxon>Bacteria</taxon>
        <taxon>Pseudomonadati</taxon>
        <taxon>Pseudomonadota</taxon>
        <taxon>Gammaproteobacteria</taxon>
        <taxon>Vibrionales</taxon>
        <taxon>Vibrionaceae</taxon>
        <taxon>Vibrio</taxon>
    </lineage>
</organism>
<dbReference type="AlphaFoldDB" id="A0A0C3ICA1"/>
<comment type="caution">
    <text evidence="1">The sequence shown here is derived from an EMBL/GenBank/DDBJ whole genome shotgun (WGS) entry which is preliminary data.</text>
</comment>
<proteinExistence type="predicted"/>
<protein>
    <recommendedName>
        <fullName evidence="3">Lipoprotein</fullName>
    </recommendedName>
</protein>
<reference evidence="1 2" key="1">
    <citation type="submission" date="2015-01" db="EMBL/GenBank/DDBJ databases">
        <title>Draft genome of Vibrio mytili type strain CAIM 528.</title>
        <authorList>
            <person name="Gonzalez-Castillo A."/>
            <person name="Gomez-Gil B."/>
            <person name="Enciso-Ibarra J."/>
        </authorList>
    </citation>
    <scope>NUCLEOTIDE SEQUENCE [LARGE SCALE GENOMIC DNA]</scope>
    <source>
        <strain evidence="1 2">CAIM 528</strain>
    </source>
</reference>
<keyword evidence="2" id="KW-1185">Reference proteome</keyword>
<evidence type="ECO:0000313" key="1">
    <source>
        <dbReference type="EMBL" id="KIN11952.1"/>
    </source>
</evidence>
<dbReference type="STRING" id="50718.SU60_05080"/>
<dbReference type="Pfam" id="PF07273">
    <property type="entry name" value="DUF1439"/>
    <property type="match status" value="1"/>
</dbReference>
<dbReference type="EMBL" id="JXOK01000010">
    <property type="protein sequence ID" value="KIN11952.1"/>
    <property type="molecule type" value="Genomic_DNA"/>
</dbReference>
<evidence type="ECO:0000313" key="2">
    <source>
        <dbReference type="Proteomes" id="UP000031977"/>
    </source>
</evidence>
<gene>
    <name evidence="1" type="ORF">SU60_05080</name>
</gene>
<evidence type="ECO:0008006" key="3">
    <source>
        <dbReference type="Google" id="ProtNLM"/>
    </source>
</evidence>